<dbReference type="RefSeq" id="XP_030620166.1">
    <property type="nucleotide sequence ID" value="XM_030764306.1"/>
</dbReference>
<proteinExistence type="predicted"/>
<dbReference type="Gene3D" id="3.10.200.10">
    <property type="entry name" value="Alpha carbonic anhydrase"/>
    <property type="match status" value="1"/>
</dbReference>
<name>A0A7F8KBK0_DELLE</name>
<accession>A0A7F8KBK0</accession>
<feature type="domain" description="Alpha-carbonic anhydrase" evidence="2">
    <location>
        <begin position="16"/>
        <end position="55"/>
    </location>
</feature>
<reference evidence="4" key="1">
    <citation type="submission" date="2025-08" db="UniProtKB">
        <authorList>
            <consortium name="RefSeq"/>
        </authorList>
    </citation>
    <scope>IDENTIFICATION</scope>
    <source>
        <tissue evidence="4">Blood</tissue>
    </source>
</reference>
<evidence type="ECO:0000256" key="1">
    <source>
        <dbReference type="SAM" id="MobiDB-lite"/>
    </source>
</evidence>
<gene>
    <name evidence="4" type="primary">LOC115804098</name>
</gene>
<feature type="region of interest" description="Disordered" evidence="1">
    <location>
        <begin position="114"/>
        <end position="144"/>
    </location>
</feature>
<dbReference type="InterPro" id="IPR001148">
    <property type="entry name" value="CA_dom"/>
</dbReference>
<dbReference type="InterPro" id="IPR036398">
    <property type="entry name" value="CA_dom_sf"/>
</dbReference>
<dbReference type="GeneID" id="115804098"/>
<organism evidence="3 4">
    <name type="scientific">Delphinapterus leucas</name>
    <name type="common">Beluga whale</name>
    <dbReference type="NCBI Taxonomy" id="9749"/>
    <lineage>
        <taxon>Eukaryota</taxon>
        <taxon>Metazoa</taxon>
        <taxon>Chordata</taxon>
        <taxon>Craniata</taxon>
        <taxon>Vertebrata</taxon>
        <taxon>Euteleostomi</taxon>
        <taxon>Mammalia</taxon>
        <taxon>Eutheria</taxon>
        <taxon>Laurasiatheria</taxon>
        <taxon>Artiodactyla</taxon>
        <taxon>Whippomorpha</taxon>
        <taxon>Cetacea</taxon>
        <taxon>Odontoceti</taxon>
        <taxon>Monodontidae</taxon>
        <taxon>Delphinapterus</taxon>
    </lineage>
</organism>
<keyword evidence="3" id="KW-1185">Reference proteome</keyword>
<sequence length="159" mass="17102">MTQHLQARGRWRIMVIQMHVVHMNTRYQSIGEARGHPDGLAVLALLLTDQDSDNAQPSVVPEERVRARGLREPGVHLPAGLAAAGRLWPLALLPLRGVADHAVLRARGALDSLRGHGSHRARSGGPVPDRGPGQGPPAPAPHLSWRTYGRSSLSVYAGL</sequence>
<protein>
    <submittedName>
        <fullName evidence="4">Uncharacterized protein LOC115804098 isoform X2</fullName>
    </submittedName>
</protein>
<evidence type="ECO:0000259" key="2">
    <source>
        <dbReference type="Pfam" id="PF00194"/>
    </source>
</evidence>
<dbReference type="Proteomes" id="UP000248483">
    <property type="component" value="Unplaced"/>
</dbReference>
<evidence type="ECO:0000313" key="3">
    <source>
        <dbReference type="Proteomes" id="UP000248483"/>
    </source>
</evidence>
<dbReference type="AlphaFoldDB" id="A0A7F8KBK0"/>
<dbReference type="Pfam" id="PF00194">
    <property type="entry name" value="Carb_anhydrase"/>
    <property type="match status" value="1"/>
</dbReference>
<dbReference type="SUPFAM" id="SSF51069">
    <property type="entry name" value="Carbonic anhydrase"/>
    <property type="match status" value="1"/>
</dbReference>
<evidence type="ECO:0000313" key="4">
    <source>
        <dbReference type="RefSeq" id="XP_030620166.1"/>
    </source>
</evidence>